<dbReference type="InterPro" id="IPR036397">
    <property type="entry name" value="RNaseH_sf"/>
</dbReference>
<proteinExistence type="predicted"/>
<keyword evidence="4" id="KW-1185">Reference proteome</keyword>
<evidence type="ECO:0000259" key="2">
    <source>
        <dbReference type="Pfam" id="PF21762"/>
    </source>
</evidence>
<dbReference type="FunCoup" id="K0KMG1">
    <property type="interactions" value="67"/>
</dbReference>
<feature type="compositionally biased region" description="Polar residues" evidence="1">
    <location>
        <begin position="71"/>
        <end position="122"/>
    </location>
</feature>
<evidence type="ECO:0000313" key="4">
    <source>
        <dbReference type="Proteomes" id="UP000009328"/>
    </source>
</evidence>
<evidence type="ECO:0000256" key="1">
    <source>
        <dbReference type="SAM" id="MobiDB-lite"/>
    </source>
</evidence>
<dbReference type="SUPFAM" id="SSF53098">
    <property type="entry name" value="Ribonuclease H-like"/>
    <property type="match status" value="1"/>
</dbReference>
<sequence>MNTTTGSTDSKPKPKPKPKPKSKPSKPKAKPTSTDTSKKSSNTFRKSSGNKQSGKKTETTYSKPDVKSETKPVQNPSSNDNGEQVTVASLLSSVPPKLQNSNTSPENPVSESTNSSSYNGNKSQNLSLSEIVQALKDIPDASYIEEISKARFHSVEKYIEELEKSSTHHPNLQNRDKLEVLVNAIRTVNNQKTALVSIDIEAFERNTNIVTELGISIYDPIKEATSLVPSIINIHIILKEAFKLRNGSFVHDHKDNFLGGNSLVLNQKNTVKMVQSIIDYYFIERQKDGFDARFVAHNAAGDLKWLRQMGVKLPQNYESLDTERIYTFTHGQNGCSLGGILKRFNIPHSFLHNAGNDAYYTLIALLKMTDPHFRKVRKLDDFEEDEKYNLFSESQKDLLKYQNNLPKRNNQPRKQLKSHEFSPYIEYFSHQDALLKIFEYH</sequence>
<organism evidence="3 4">
    <name type="scientific">Wickerhamomyces ciferrii (strain ATCC 14091 / BCRC 22168 / CBS 111 / JCM 3599 / NBRC 0793 / NRRL Y-1031 F-60-10)</name>
    <name type="common">Yeast</name>
    <name type="synonym">Pichia ciferrii</name>
    <dbReference type="NCBI Taxonomy" id="1206466"/>
    <lineage>
        <taxon>Eukaryota</taxon>
        <taxon>Fungi</taxon>
        <taxon>Dikarya</taxon>
        <taxon>Ascomycota</taxon>
        <taxon>Saccharomycotina</taxon>
        <taxon>Saccharomycetes</taxon>
        <taxon>Phaffomycetales</taxon>
        <taxon>Wickerhamomycetaceae</taxon>
        <taxon>Wickerhamomyces</taxon>
    </lineage>
</organism>
<dbReference type="InterPro" id="IPR048519">
    <property type="entry name" value="Gfd2/YDR514C-like_C"/>
</dbReference>
<gene>
    <name evidence="3" type="ORF">BN7_6058</name>
</gene>
<reference evidence="3 4" key="1">
    <citation type="journal article" date="2012" name="Eukaryot. Cell">
        <title>Draft genome sequence of Wickerhamomyces ciferrii NRRL Y-1031 F-60-10.</title>
        <authorList>
            <person name="Schneider J."/>
            <person name="Andrea H."/>
            <person name="Blom J."/>
            <person name="Jaenicke S."/>
            <person name="Ruckert C."/>
            <person name="Schorsch C."/>
            <person name="Szczepanowski R."/>
            <person name="Farwick M."/>
            <person name="Goesmann A."/>
            <person name="Puhler A."/>
            <person name="Schaffer S."/>
            <person name="Tauch A."/>
            <person name="Kohler T."/>
            <person name="Brinkrolf K."/>
        </authorList>
    </citation>
    <scope>NUCLEOTIDE SEQUENCE [LARGE SCALE GENOMIC DNA]</scope>
    <source>
        <strain evidence="4">ATCC 14091 / BCRC 22168 / CBS 111 / JCM 3599 / NBRC 0793 / NRRL Y-1031 F-60-10</strain>
    </source>
</reference>
<name>K0KMG1_WICCF</name>
<protein>
    <recommendedName>
        <fullName evidence="2">Gfd2/YDR514C-like C-terminal domain-containing protein</fullName>
    </recommendedName>
</protein>
<dbReference type="eggNOG" id="ENOG502QTQR">
    <property type="taxonomic scope" value="Eukaryota"/>
</dbReference>
<evidence type="ECO:0000313" key="3">
    <source>
        <dbReference type="EMBL" id="CCH46465.1"/>
    </source>
</evidence>
<feature type="region of interest" description="Disordered" evidence="1">
    <location>
        <begin position="1"/>
        <end position="122"/>
    </location>
</feature>
<feature type="domain" description="Gfd2/YDR514C-like C-terminal" evidence="2">
    <location>
        <begin position="195"/>
        <end position="368"/>
    </location>
</feature>
<feature type="compositionally biased region" description="Basic residues" evidence="1">
    <location>
        <begin position="13"/>
        <end position="29"/>
    </location>
</feature>
<dbReference type="PANTHER" id="PTHR28083">
    <property type="entry name" value="GOOD FOR FULL DBP5 ACTIVITY PROTEIN 2"/>
    <property type="match status" value="1"/>
</dbReference>
<dbReference type="InterPro" id="IPR040151">
    <property type="entry name" value="Gfd2/YDR514C-like"/>
</dbReference>
<feature type="compositionally biased region" description="Low complexity" evidence="1">
    <location>
        <begin position="30"/>
        <end position="43"/>
    </location>
</feature>
<dbReference type="AlphaFoldDB" id="K0KMG1"/>
<dbReference type="PANTHER" id="PTHR28083:SF1">
    <property type="entry name" value="GOOD FOR FULL DBP5 ACTIVITY PROTEIN 2"/>
    <property type="match status" value="1"/>
</dbReference>
<dbReference type="Gene3D" id="3.30.420.10">
    <property type="entry name" value="Ribonuclease H-like superfamily/Ribonuclease H"/>
    <property type="match status" value="1"/>
</dbReference>
<dbReference type="InterPro" id="IPR012337">
    <property type="entry name" value="RNaseH-like_sf"/>
</dbReference>
<dbReference type="GO" id="GO:0003676">
    <property type="term" value="F:nucleic acid binding"/>
    <property type="evidence" value="ECO:0007669"/>
    <property type="project" value="InterPro"/>
</dbReference>
<dbReference type="STRING" id="1206466.K0KMG1"/>
<dbReference type="EMBL" id="CAIF01000246">
    <property type="protein sequence ID" value="CCH46465.1"/>
    <property type="molecule type" value="Genomic_DNA"/>
</dbReference>
<dbReference type="Proteomes" id="UP000009328">
    <property type="component" value="Unassembled WGS sequence"/>
</dbReference>
<dbReference type="GO" id="GO:0005634">
    <property type="term" value="C:nucleus"/>
    <property type="evidence" value="ECO:0007669"/>
    <property type="project" value="TreeGrafter"/>
</dbReference>
<accession>K0KMG1</accession>
<dbReference type="Pfam" id="PF21762">
    <property type="entry name" value="DEDDh_C"/>
    <property type="match status" value="1"/>
</dbReference>
<dbReference type="HOGENOM" id="CLU_621439_0_0_1"/>
<comment type="caution">
    <text evidence="3">The sequence shown here is derived from an EMBL/GenBank/DDBJ whole genome shotgun (WGS) entry which is preliminary data.</text>
</comment>
<dbReference type="InParanoid" id="K0KMG1"/>